<dbReference type="InterPro" id="IPR017896">
    <property type="entry name" value="4Fe4S_Fe-S-bd"/>
</dbReference>
<gene>
    <name evidence="10" type="primary">rnfB</name>
    <name evidence="13" type="ORF">SYN_00628</name>
</gene>
<evidence type="ECO:0000256" key="5">
    <source>
        <dbReference type="ARBA" id="ARBA00022967"/>
    </source>
</evidence>
<feature type="region of interest" description="Hydrophobic" evidence="10">
    <location>
        <begin position="1"/>
        <end position="31"/>
    </location>
</feature>
<comment type="subunit">
    <text evidence="10">The complex is composed of six subunits: RnfA, RnfB, RnfC, RnfD, RnfE and RnfG.</text>
</comment>
<feature type="domain" description="4Fe-4S ferredoxin-type" evidence="11">
    <location>
        <begin position="167"/>
        <end position="196"/>
    </location>
</feature>
<evidence type="ECO:0000256" key="4">
    <source>
        <dbReference type="ARBA" id="ARBA00022737"/>
    </source>
</evidence>
<keyword evidence="10" id="KW-0997">Cell inner membrane</keyword>
<dbReference type="GO" id="GO:0051539">
    <property type="term" value="F:4 iron, 4 sulfur cluster binding"/>
    <property type="evidence" value="ECO:0007669"/>
    <property type="project" value="UniProtKB-UniRule"/>
</dbReference>
<evidence type="ECO:0000313" key="13">
    <source>
        <dbReference type="EMBL" id="ABC76019.1"/>
    </source>
</evidence>
<keyword evidence="1 10" id="KW-0813">Transport</keyword>
<keyword evidence="2 10" id="KW-0004">4Fe-4S</keyword>
<accession>Q2LPK2</accession>
<evidence type="ECO:0000256" key="8">
    <source>
        <dbReference type="ARBA" id="ARBA00023014"/>
    </source>
</evidence>
<keyword evidence="5 10" id="KW-1278">Translocase</keyword>
<evidence type="ECO:0000256" key="10">
    <source>
        <dbReference type="HAMAP-Rule" id="MF_00463"/>
    </source>
</evidence>
<dbReference type="PROSITE" id="PS51379">
    <property type="entry name" value="4FE4S_FER_2"/>
    <property type="match status" value="3"/>
</dbReference>
<feature type="binding site" evidence="10">
    <location>
        <position position="80"/>
    </location>
    <ligand>
        <name>[4Fe-4S] cluster</name>
        <dbReference type="ChEBI" id="CHEBI:49883"/>
        <label>1</label>
    </ligand>
</feature>
<feature type="domain" description="4Fe-4S ferredoxin-type" evidence="11">
    <location>
        <begin position="210"/>
        <end position="241"/>
    </location>
</feature>
<evidence type="ECO:0000256" key="7">
    <source>
        <dbReference type="ARBA" id="ARBA00023004"/>
    </source>
</evidence>
<evidence type="ECO:0000256" key="1">
    <source>
        <dbReference type="ARBA" id="ARBA00022448"/>
    </source>
</evidence>
<feature type="binding site" evidence="10">
    <location>
        <position position="143"/>
    </location>
    <ligand>
        <name>[4Fe-4S] cluster</name>
        <dbReference type="ChEBI" id="CHEBI:49883"/>
        <label>2</label>
    </ligand>
</feature>
<proteinExistence type="inferred from homology"/>
<dbReference type="FunCoup" id="Q2LPK2">
    <property type="interactions" value="53"/>
</dbReference>
<evidence type="ECO:0000259" key="12">
    <source>
        <dbReference type="PROSITE" id="PS51656"/>
    </source>
</evidence>
<dbReference type="NCBIfam" id="NF005503">
    <property type="entry name" value="PRK07118.1-2"/>
    <property type="match status" value="1"/>
</dbReference>
<dbReference type="EMBL" id="CP000252">
    <property type="protein sequence ID" value="ABC76019.1"/>
    <property type="molecule type" value="Genomic_DNA"/>
</dbReference>
<dbReference type="InterPro" id="IPR050395">
    <property type="entry name" value="4Fe4S_Ferredoxin_RnfB"/>
</dbReference>
<feature type="binding site" evidence="10">
    <location>
        <position position="182"/>
    </location>
    <ligand>
        <name>[4Fe-4S] cluster</name>
        <dbReference type="ChEBI" id="CHEBI:49883"/>
        <label>3</label>
    </ligand>
</feature>
<keyword evidence="9 10" id="KW-0472">Membrane</keyword>
<feature type="binding site" evidence="10">
    <location>
        <position position="179"/>
    </location>
    <ligand>
        <name>[4Fe-4S] cluster</name>
        <dbReference type="ChEBI" id="CHEBI:49883"/>
        <label>3</label>
    </ligand>
</feature>
<evidence type="ECO:0000256" key="6">
    <source>
        <dbReference type="ARBA" id="ARBA00022982"/>
    </source>
</evidence>
<dbReference type="HOGENOM" id="CLU_053470_0_0_7"/>
<dbReference type="InterPro" id="IPR007202">
    <property type="entry name" value="4Fe-4S_dom"/>
</dbReference>
<keyword evidence="7 10" id="KW-0408">Iron</keyword>
<dbReference type="Proteomes" id="UP000001933">
    <property type="component" value="Chromosome"/>
</dbReference>
<dbReference type="eggNOG" id="COG2878">
    <property type="taxonomic scope" value="Bacteria"/>
</dbReference>
<dbReference type="InterPro" id="IPR017900">
    <property type="entry name" value="4Fe4S_Fe_S_CS"/>
</dbReference>
<keyword evidence="3 10" id="KW-0479">Metal-binding</keyword>
<dbReference type="eggNOG" id="COG0437">
    <property type="taxonomic scope" value="Bacteria"/>
</dbReference>
<dbReference type="STRING" id="56780.SYN_00628"/>
<feature type="domain" description="4Fe-4S" evidence="12">
    <location>
        <begin position="37"/>
        <end position="97"/>
    </location>
</feature>
<feature type="binding site" evidence="10">
    <location>
        <position position="153"/>
    </location>
    <ligand>
        <name>[4Fe-4S] cluster</name>
        <dbReference type="ChEBI" id="CHEBI:49883"/>
        <label>2</label>
    </ligand>
</feature>
<feature type="binding site" evidence="10">
    <location>
        <position position="186"/>
    </location>
    <ligand>
        <name>[4Fe-4S] cluster</name>
        <dbReference type="ChEBI" id="CHEBI:49883"/>
        <label>2</label>
    </ligand>
</feature>
<protein>
    <recommendedName>
        <fullName evidence="10">Ion-translocating oxidoreductase complex subunit B</fullName>
        <ecNumber evidence="10">7.-.-.-</ecNumber>
    </recommendedName>
    <alternativeName>
        <fullName evidence="10">Rnf electron transport complex subunit B</fullName>
    </alternativeName>
</protein>
<dbReference type="GO" id="GO:0022900">
    <property type="term" value="P:electron transport chain"/>
    <property type="evidence" value="ECO:0007669"/>
    <property type="project" value="UniProtKB-UniRule"/>
</dbReference>
<keyword evidence="10" id="KW-1003">Cell membrane</keyword>
<keyword evidence="6 10" id="KW-0249">Electron transport</keyword>
<comment type="caution">
    <text evidence="10">Lacks conserved residue(s) required for the propagation of feature annotation.</text>
</comment>
<keyword evidence="14" id="KW-1185">Reference proteome</keyword>
<feature type="binding site" evidence="10">
    <location>
        <position position="54"/>
    </location>
    <ligand>
        <name>[4Fe-4S] cluster</name>
        <dbReference type="ChEBI" id="CHEBI:49883"/>
        <label>1</label>
    </ligand>
</feature>
<evidence type="ECO:0000259" key="11">
    <source>
        <dbReference type="PROSITE" id="PS51379"/>
    </source>
</evidence>
<dbReference type="GO" id="GO:0005886">
    <property type="term" value="C:plasma membrane"/>
    <property type="evidence" value="ECO:0007669"/>
    <property type="project" value="UniProtKB-SubCell"/>
</dbReference>
<dbReference type="AlphaFoldDB" id="Q2LPK2"/>
<dbReference type="KEGG" id="sat:SYN_00628"/>
<dbReference type="CDD" id="cd10549">
    <property type="entry name" value="MtMvhB_like"/>
    <property type="match status" value="1"/>
</dbReference>
<name>Q2LPK2_SYNAS</name>
<feature type="binding site" evidence="10">
    <location>
        <position position="147"/>
    </location>
    <ligand>
        <name>[4Fe-4S] cluster</name>
        <dbReference type="ChEBI" id="CHEBI:49883"/>
        <label>2</label>
    </ligand>
</feature>
<reference evidence="13 14" key="1">
    <citation type="journal article" date="2007" name="Proc. Natl. Acad. Sci. U.S.A.">
        <title>The genome of Syntrophus aciditrophicus: life at the thermodynamic limit of microbial growth.</title>
        <authorList>
            <person name="McInerney M.J."/>
            <person name="Rohlin L."/>
            <person name="Mouttaki H."/>
            <person name="Kim U."/>
            <person name="Krupp R.S."/>
            <person name="Rios-Hernandez L."/>
            <person name="Sieber J."/>
            <person name="Struchtemeyer C.G."/>
            <person name="Bhattacharyya A."/>
            <person name="Campbell J.W."/>
            <person name="Gunsalus R.P."/>
        </authorList>
    </citation>
    <scope>NUCLEOTIDE SEQUENCE [LARGE SCALE GENOMIC DNA]</scope>
    <source>
        <strain evidence="13 14">SB</strain>
    </source>
</reference>
<evidence type="ECO:0000256" key="9">
    <source>
        <dbReference type="ARBA" id="ARBA00023136"/>
    </source>
</evidence>
<organism evidence="13 14">
    <name type="scientific">Syntrophus aciditrophicus (strain SB)</name>
    <dbReference type="NCBI Taxonomy" id="56780"/>
    <lineage>
        <taxon>Bacteria</taxon>
        <taxon>Pseudomonadati</taxon>
        <taxon>Thermodesulfobacteriota</taxon>
        <taxon>Syntrophia</taxon>
        <taxon>Syntrophales</taxon>
        <taxon>Syntrophaceae</taxon>
        <taxon>Syntrophus</taxon>
    </lineage>
</organism>
<feature type="domain" description="4Fe-4S ferredoxin-type" evidence="11">
    <location>
        <begin position="138"/>
        <end position="166"/>
    </location>
</feature>
<dbReference type="InterPro" id="IPR010207">
    <property type="entry name" value="Elect_transpt_cplx_RnfB/RsxB"/>
</dbReference>
<sequence>MDPVLVKLALGGIAFLVCIGLLFGIGLALAAQKFAVETNPKVEEVLEVLAGAQCGGCGYAGCEGYAEAVVNDPEVSPNLCFPGKAAVAEAVAEITGKKLSGAANMVAAVRCSRIEGKVGQKYKYLGYQTCAGANLAFGGPQECAYACLGFGDCVAACPFGAITLDNSFPVIDVEKCVGCGSCVRTCPKNVIEITPSSARVWVPCSTKDPGKAVRSVCEVGCITCKMCIKACPAGAVRVEGDLIRIDHKKCADYGVECKEICVEKCPRNIFRPFEAAVKKAEQVEAVA</sequence>
<dbReference type="Gene3D" id="3.30.70.20">
    <property type="match status" value="2"/>
</dbReference>
<dbReference type="Gene3D" id="1.10.15.40">
    <property type="entry name" value="Electron transport complex subunit B, putative Fe-S cluster"/>
    <property type="match status" value="1"/>
</dbReference>
<dbReference type="Pfam" id="PF12838">
    <property type="entry name" value="Fer4_7"/>
    <property type="match status" value="1"/>
</dbReference>
<feature type="binding site" evidence="10">
    <location>
        <position position="62"/>
    </location>
    <ligand>
        <name>[4Fe-4S] cluster</name>
        <dbReference type="ChEBI" id="CHEBI:49883"/>
        <label>1</label>
    </ligand>
</feature>
<comment type="similarity">
    <text evidence="10">Belongs to the 4Fe4S bacterial-type ferredoxin family. RnfB subfamily.</text>
</comment>
<dbReference type="Pfam" id="PF04060">
    <property type="entry name" value="FeS"/>
    <property type="match status" value="1"/>
</dbReference>
<feature type="binding site" evidence="10">
    <location>
        <position position="176"/>
    </location>
    <ligand>
        <name>[4Fe-4S] cluster</name>
        <dbReference type="ChEBI" id="CHEBI:49883"/>
        <label>3</label>
    </ligand>
</feature>
<dbReference type="PROSITE" id="PS00198">
    <property type="entry name" value="4FE4S_FER_1"/>
    <property type="match status" value="2"/>
</dbReference>
<comment type="subcellular location">
    <subcellularLocation>
        <location evidence="10">Cell inner membrane</location>
    </subcellularLocation>
</comment>
<evidence type="ECO:0000256" key="3">
    <source>
        <dbReference type="ARBA" id="ARBA00022723"/>
    </source>
</evidence>
<dbReference type="SUPFAM" id="SSF54862">
    <property type="entry name" value="4Fe-4S ferredoxins"/>
    <property type="match status" value="2"/>
</dbReference>
<keyword evidence="8 10" id="KW-0411">Iron-sulfur</keyword>
<feature type="binding site" evidence="10">
    <location>
        <position position="57"/>
    </location>
    <ligand>
        <name>[4Fe-4S] cluster</name>
        <dbReference type="ChEBI" id="CHEBI:49883"/>
        <label>1</label>
    </ligand>
</feature>
<comment type="cofactor">
    <cofactor evidence="10">
        <name>[4Fe-4S] cluster</name>
        <dbReference type="ChEBI" id="CHEBI:49883"/>
    </cofactor>
    <text evidence="10">Binds 3 [4Fe-4S] clusters.</text>
</comment>
<evidence type="ECO:0000313" key="14">
    <source>
        <dbReference type="Proteomes" id="UP000001933"/>
    </source>
</evidence>
<dbReference type="EC" id="7.-.-.-" evidence="10"/>
<dbReference type="GO" id="GO:0046872">
    <property type="term" value="F:metal ion binding"/>
    <property type="evidence" value="ECO:0007669"/>
    <property type="project" value="UniProtKB-KW"/>
</dbReference>
<dbReference type="HAMAP" id="MF_00463">
    <property type="entry name" value="RsxB_RnfB"/>
    <property type="match status" value="1"/>
</dbReference>
<dbReference type="PANTHER" id="PTHR43560:SF1">
    <property type="entry name" value="ION-TRANSLOCATING OXIDOREDUCTASE COMPLEX SUBUNIT B"/>
    <property type="match status" value="1"/>
</dbReference>
<dbReference type="GO" id="GO:0009055">
    <property type="term" value="F:electron transfer activity"/>
    <property type="evidence" value="ECO:0007669"/>
    <property type="project" value="InterPro"/>
</dbReference>
<feature type="binding site" evidence="10">
    <location>
        <position position="157"/>
    </location>
    <ligand>
        <name>[4Fe-4S] cluster</name>
        <dbReference type="ChEBI" id="CHEBI:49883"/>
        <label>3</label>
    </ligand>
</feature>
<comment type="function">
    <text evidence="10">Part of a membrane-bound complex that couples electron transfer with translocation of ions across the membrane.</text>
</comment>
<evidence type="ECO:0000256" key="2">
    <source>
        <dbReference type="ARBA" id="ARBA00022485"/>
    </source>
</evidence>
<dbReference type="RefSeq" id="WP_011416054.1">
    <property type="nucleotide sequence ID" value="NC_007759.1"/>
</dbReference>
<dbReference type="PANTHER" id="PTHR43560">
    <property type="entry name" value="ION-TRANSLOCATING OXIDOREDUCTASE COMPLEX SUBUNIT B"/>
    <property type="match status" value="1"/>
</dbReference>
<keyword evidence="4 10" id="KW-0677">Repeat</keyword>
<dbReference type="OrthoDB" id="9789936at2"/>
<dbReference type="NCBIfam" id="TIGR01944">
    <property type="entry name" value="rnfB"/>
    <property type="match status" value="1"/>
</dbReference>
<dbReference type="PROSITE" id="PS51656">
    <property type="entry name" value="4FE4S"/>
    <property type="match status" value="1"/>
</dbReference>
<dbReference type="InParanoid" id="Q2LPK2"/>